<gene>
    <name evidence="1" type="ORF">GE061_014663</name>
</gene>
<evidence type="ECO:0000313" key="2">
    <source>
        <dbReference type="Proteomes" id="UP000466442"/>
    </source>
</evidence>
<dbReference type="Proteomes" id="UP000466442">
    <property type="component" value="Unassembled WGS sequence"/>
</dbReference>
<dbReference type="EMBL" id="WIXP02000006">
    <property type="protein sequence ID" value="KAF6208921.1"/>
    <property type="molecule type" value="Genomic_DNA"/>
</dbReference>
<name>A0A8S9XKW6_APOLU</name>
<sequence>MGWGSPSTNYKRGGELSLADDDLKGSVFCDYIPRSGFRPIEFALLVGDIQRHKIIARIVGRTLVRVPALQKKTGTRRAHRLRGGHLTFSIGWTKLENHYLQFTGSSETTEGFLPCMTSGCCL</sequence>
<dbReference type="AlphaFoldDB" id="A0A8S9XKW6"/>
<evidence type="ECO:0000313" key="1">
    <source>
        <dbReference type="EMBL" id="KAF6208921.1"/>
    </source>
</evidence>
<accession>A0A8S9XKW6</accession>
<comment type="caution">
    <text evidence="1">The sequence shown here is derived from an EMBL/GenBank/DDBJ whole genome shotgun (WGS) entry which is preliminary data.</text>
</comment>
<proteinExistence type="predicted"/>
<keyword evidence="2" id="KW-1185">Reference proteome</keyword>
<reference evidence="1" key="1">
    <citation type="journal article" date="2021" name="Mol. Ecol. Resour.">
        <title>Apolygus lucorum genome provides insights into omnivorousness and mesophyll feeding.</title>
        <authorList>
            <person name="Liu Y."/>
            <person name="Liu H."/>
            <person name="Wang H."/>
            <person name="Huang T."/>
            <person name="Liu B."/>
            <person name="Yang B."/>
            <person name="Yin L."/>
            <person name="Li B."/>
            <person name="Zhang Y."/>
            <person name="Zhang S."/>
            <person name="Jiang F."/>
            <person name="Zhang X."/>
            <person name="Ren Y."/>
            <person name="Wang B."/>
            <person name="Wang S."/>
            <person name="Lu Y."/>
            <person name="Wu K."/>
            <person name="Fan W."/>
            <person name="Wang G."/>
        </authorList>
    </citation>
    <scope>NUCLEOTIDE SEQUENCE</scope>
    <source>
        <strain evidence="1">12Hb</strain>
    </source>
</reference>
<organism evidence="1 2">
    <name type="scientific">Apolygus lucorum</name>
    <name type="common">Small green plant bug</name>
    <name type="synonym">Lygocoris lucorum</name>
    <dbReference type="NCBI Taxonomy" id="248454"/>
    <lineage>
        <taxon>Eukaryota</taxon>
        <taxon>Metazoa</taxon>
        <taxon>Ecdysozoa</taxon>
        <taxon>Arthropoda</taxon>
        <taxon>Hexapoda</taxon>
        <taxon>Insecta</taxon>
        <taxon>Pterygota</taxon>
        <taxon>Neoptera</taxon>
        <taxon>Paraneoptera</taxon>
        <taxon>Hemiptera</taxon>
        <taxon>Heteroptera</taxon>
        <taxon>Panheteroptera</taxon>
        <taxon>Cimicomorpha</taxon>
        <taxon>Miridae</taxon>
        <taxon>Mirini</taxon>
        <taxon>Apolygus</taxon>
    </lineage>
</organism>
<protein>
    <submittedName>
        <fullName evidence="1">Uncharacterized protein</fullName>
    </submittedName>
</protein>